<comment type="caution">
    <text evidence="2">The sequence shown here is derived from an EMBL/GenBank/DDBJ whole genome shotgun (WGS) entry which is preliminary data.</text>
</comment>
<dbReference type="InterPro" id="IPR012340">
    <property type="entry name" value="NA-bd_OB-fold"/>
</dbReference>
<sequence length="462" mass="49045">MSGITSYGVYVPAYRLDRGEIGASLGLPGLSGARAVAGHDEDSTTLAVEAARRALRRAPGFPAAELWFASTRPAYLERGNAAAIAMALGLPEELAAFDAGGAIRSGAGALRAGLRGDGAVVALADLRYGLPGSEDELLGGDAAAAFTMGDDPIAELLGGASRTMELLDRWRVPGAIRTRTWEERFGVEDYLEAVEAVTAAAAKEAGLEPDEIDHVVISGPHARAVREARRRFEPARLAAGLTADAGYAGAADFGVRLCAALDQAEPGQTILAVLAADGADAFVFRATPKLAAYRAAVPPEPRAVLPLRYAEYLTWRGLLDREPPRRPEAKAPAPPASWRNMRWKFSFTAAQCAACGTRNLPPRRVCLGCGAADRGEPVSLRDLLGTVATFTDDWLSESVQLPAKAVAVDFDGGGRFEFEMTDAPGREVAIGDRVEPVFRLAGVAANEIRNYIWKVRPHEEES</sequence>
<organism evidence="2 3">
    <name type="scientific">Acrocarpospora macrocephala</name>
    <dbReference type="NCBI Taxonomy" id="150177"/>
    <lineage>
        <taxon>Bacteria</taxon>
        <taxon>Bacillati</taxon>
        <taxon>Actinomycetota</taxon>
        <taxon>Actinomycetes</taxon>
        <taxon>Streptosporangiales</taxon>
        <taxon>Streptosporangiaceae</taxon>
        <taxon>Acrocarpospora</taxon>
    </lineage>
</organism>
<name>A0A5M3WSL0_9ACTN</name>
<evidence type="ECO:0000259" key="1">
    <source>
        <dbReference type="Pfam" id="PF12172"/>
    </source>
</evidence>
<dbReference type="AlphaFoldDB" id="A0A5M3WSL0"/>
<evidence type="ECO:0000313" key="3">
    <source>
        <dbReference type="Proteomes" id="UP000331127"/>
    </source>
</evidence>
<accession>A0A5M3WSL0</accession>
<proteinExistence type="predicted"/>
<dbReference type="Gene3D" id="3.40.47.10">
    <property type="match status" value="1"/>
</dbReference>
<dbReference type="Pfam" id="PF12172">
    <property type="entry name" value="zf-ChsH2"/>
    <property type="match status" value="1"/>
</dbReference>
<reference evidence="2 3" key="1">
    <citation type="submission" date="2019-10" db="EMBL/GenBank/DDBJ databases">
        <title>Whole genome shotgun sequence of Acrocarpospora macrocephala NBRC 16266.</title>
        <authorList>
            <person name="Ichikawa N."/>
            <person name="Kimura A."/>
            <person name="Kitahashi Y."/>
            <person name="Komaki H."/>
            <person name="Oguchi A."/>
        </authorList>
    </citation>
    <scope>NUCLEOTIDE SEQUENCE [LARGE SCALE GENOMIC DNA]</scope>
    <source>
        <strain evidence="2 3">NBRC 16266</strain>
    </source>
</reference>
<dbReference type="SUPFAM" id="SSF50249">
    <property type="entry name" value="Nucleic acid-binding proteins"/>
    <property type="match status" value="1"/>
</dbReference>
<dbReference type="InterPro" id="IPR016039">
    <property type="entry name" value="Thiolase-like"/>
</dbReference>
<feature type="domain" description="ChsH2 rubredoxin-like zinc ribbon" evidence="1">
    <location>
        <begin position="347"/>
        <end position="372"/>
    </location>
</feature>
<dbReference type="EMBL" id="BLAE01000021">
    <property type="protein sequence ID" value="GES10301.1"/>
    <property type="molecule type" value="Genomic_DNA"/>
</dbReference>
<dbReference type="RefSeq" id="WP_155355751.1">
    <property type="nucleotide sequence ID" value="NZ_BAAAHL010000014.1"/>
</dbReference>
<gene>
    <name evidence="2" type="ORF">Amac_038980</name>
</gene>
<dbReference type="InterPro" id="IPR022002">
    <property type="entry name" value="ChsH2_Znr"/>
</dbReference>
<dbReference type="SUPFAM" id="SSF53901">
    <property type="entry name" value="Thiolase-like"/>
    <property type="match status" value="2"/>
</dbReference>
<dbReference type="OrthoDB" id="8771453at2"/>
<dbReference type="GO" id="GO:0016746">
    <property type="term" value="F:acyltransferase activity"/>
    <property type="evidence" value="ECO:0007669"/>
    <property type="project" value="InterPro"/>
</dbReference>
<protein>
    <recommendedName>
        <fullName evidence="1">ChsH2 rubredoxin-like zinc ribbon domain-containing protein</fullName>
    </recommendedName>
</protein>
<keyword evidence="3" id="KW-1185">Reference proteome</keyword>
<dbReference type="Proteomes" id="UP000331127">
    <property type="component" value="Unassembled WGS sequence"/>
</dbReference>
<evidence type="ECO:0000313" key="2">
    <source>
        <dbReference type="EMBL" id="GES10301.1"/>
    </source>
</evidence>